<keyword evidence="3" id="KW-1185">Reference proteome</keyword>
<proteinExistence type="predicted"/>
<evidence type="ECO:0000313" key="3">
    <source>
        <dbReference type="Proteomes" id="UP000663193"/>
    </source>
</evidence>
<feature type="region of interest" description="Disordered" evidence="1">
    <location>
        <begin position="1"/>
        <end position="21"/>
    </location>
</feature>
<gene>
    <name evidence="2" type="ORF">JI435_408850</name>
</gene>
<accession>A0A7U2F0C7</accession>
<dbReference type="AlphaFoldDB" id="A0A7U2F0C7"/>
<feature type="compositionally biased region" description="Basic residues" evidence="1">
    <location>
        <begin position="1"/>
        <end position="14"/>
    </location>
</feature>
<organism evidence="2 3">
    <name type="scientific">Phaeosphaeria nodorum (strain SN15 / ATCC MYA-4574 / FGSC 10173)</name>
    <name type="common">Glume blotch fungus</name>
    <name type="synonym">Parastagonospora nodorum</name>
    <dbReference type="NCBI Taxonomy" id="321614"/>
    <lineage>
        <taxon>Eukaryota</taxon>
        <taxon>Fungi</taxon>
        <taxon>Dikarya</taxon>
        <taxon>Ascomycota</taxon>
        <taxon>Pezizomycotina</taxon>
        <taxon>Dothideomycetes</taxon>
        <taxon>Pleosporomycetidae</taxon>
        <taxon>Pleosporales</taxon>
        <taxon>Pleosporineae</taxon>
        <taxon>Phaeosphaeriaceae</taxon>
        <taxon>Parastagonospora</taxon>
    </lineage>
</organism>
<evidence type="ECO:0000256" key="1">
    <source>
        <dbReference type="SAM" id="MobiDB-lite"/>
    </source>
</evidence>
<evidence type="ECO:0000313" key="2">
    <source>
        <dbReference type="EMBL" id="QRC96370.1"/>
    </source>
</evidence>
<sequence length="92" mass="10489">MICKSRLRKHKRRSSHGDTKERVHAYHTITTTNGQLLIERGAESTQVPQSCHTYNRNSLICFLLRGVEFVSCSWASAILKEEVCKRRSAAPC</sequence>
<protein>
    <submittedName>
        <fullName evidence="2">Uncharacterized protein</fullName>
    </submittedName>
</protein>
<reference evidence="3" key="1">
    <citation type="journal article" date="2021" name="BMC Genomics">
        <title>Chromosome-level genome assembly and manually-curated proteome of model necrotroph Parastagonospora nodorum Sn15 reveals a genome-wide trove of candidate effector homologs, and redundancy of virulence-related functions within an accessory chromosome.</title>
        <authorList>
            <person name="Bertazzoni S."/>
            <person name="Jones D.A.B."/>
            <person name="Phan H.T."/>
            <person name="Tan K.-C."/>
            <person name="Hane J.K."/>
        </authorList>
    </citation>
    <scope>NUCLEOTIDE SEQUENCE [LARGE SCALE GENOMIC DNA]</scope>
    <source>
        <strain evidence="3">SN15 / ATCC MYA-4574 / FGSC 10173)</strain>
    </source>
</reference>
<dbReference type="Proteomes" id="UP000663193">
    <property type="component" value="Chromosome 6"/>
</dbReference>
<name>A0A7U2F0C7_PHANO</name>
<dbReference type="EMBL" id="CP069028">
    <property type="protein sequence ID" value="QRC96370.1"/>
    <property type="molecule type" value="Genomic_DNA"/>
</dbReference>
<dbReference type="VEuPathDB" id="FungiDB:JI435_408850"/>